<dbReference type="Pfam" id="PF13923">
    <property type="entry name" value="zf-C3HC4_2"/>
    <property type="match status" value="1"/>
</dbReference>
<dbReference type="GO" id="GO:0016874">
    <property type="term" value="F:ligase activity"/>
    <property type="evidence" value="ECO:0007669"/>
    <property type="project" value="UniProtKB-KW"/>
</dbReference>
<dbReference type="SMART" id="SM00612">
    <property type="entry name" value="Kelch"/>
    <property type="match status" value="4"/>
</dbReference>
<keyword evidence="4" id="KW-0863">Zinc-finger</keyword>
<keyword evidence="3" id="KW-0677">Repeat</keyword>
<dbReference type="PANTHER" id="PTHR10131">
    <property type="entry name" value="TNF RECEPTOR ASSOCIATED FACTOR"/>
    <property type="match status" value="1"/>
</dbReference>
<proteinExistence type="predicted"/>
<dbReference type="PANTHER" id="PTHR10131:SF94">
    <property type="entry name" value="TNF RECEPTOR-ASSOCIATED FACTOR 4"/>
    <property type="match status" value="1"/>
</dbReference>
<dbReference type="InterPro" id="IPR013083">
    <property type="entry name" value="Znf_RING/FYVE/PHD"/>
</dbReference>
<dbReference type="Gene3D" id="2.120.10.80">
    <property type="entry name" value="Kelch-type beta propeller"/>
    <property type="match status" value="2"/>
</dbReference>
<dbReference type="AlphaFoldDB" id="A0A6S7FEM1"/>
<dbReference type="SUPFAM" id="SSF57850">
    <property type="entry name" value="RING/U-box"/>
    <property type="match status" value="1"/>
</dbReference>
<dbReference type="SUPFAM" id="SSF117281">
    <property type="entry name" value="Kelch motif"/>
    <property type="match status" value="2"/>
</dbReference>
<accession>A0A6S7FEM1</accession>
<dbReference type="PROSITE" id="PS50145">
    <property type="entry name" value="ZF_TRAF"/>
    <property type="match status" value="1"/>
</dbReference>
<evidence type="ECO:0000256" key="4">
    <source>
        <dbReference type="ARBA" id="ARBA00022771"/>
    </source>
</evidence>
<keyword evidence="7" id="KW-1185">Reference proteome</keyword>
<dbReference type="GO" id="GO:0008270">
    <property type="term" value="F:zinc ion binding"/>
    <property type="evidence" value="ECO:0007669"/>
    <property type="project" value="UniProtKB-KW"/>
</dbReference>
<evidence type="ECO:0000313" key="6">
    <source>
        <dbReference type="EMBL" id="CAB3977824.1"/>
    </source>
</evidence>
<comment type="caution">
    <text evidence="6">The sequence shown here is derived from an EMBL/GenBank/DDBJ whole genome shotgun (WGS) entry which is preliminary data.</text>
</comment>
<dbReference type="InterPro" id="IPR015915">
    <property type="entry name" value="Kelch-typ_b-propeller"/>
</dbReference>
<gene>
    <name evidence="6" type="ORF">PACLA_8A019179</name>
</gene>
<keyword evidence="5" id="KW-0862">Zinc</keyword>
<dbReference type="InterPro" id="IPR001293">
    <property type="entry name" value="Znf_TRAF"/>
</dbReference>
<dbReference type="OrthoDB" id="5982216at2759"/>
<evidence type="ECO:0000256" key="1">
    <source>
        <dbReference type="ARBA" id="ARBA00022441"/>
    </source>
</evidence>
<dbReference type="PROSITE" id="PS50089">
    <property type="entry name" value="ZF_RING_2"/>
    <property type="match status" value="1"/>
</dbReference>
<dbReference type="GO" id="GO:0043122">
    <property type="term" value="P:regulation of canonical NF-kappaB signal transduction"/>
    <property type="evidence" value="ECO:0007669"/>
    <property type="project" value="TreeGrafter"/>
</dbReference>
<dbReference type="Pfam" id="PF24981">
    <property type="entry name" value="Beta-prop_ATRN-LZTR1"/>
    <property type="match status" value="1"/>
</dbReference>
<dbReference type="InterPro" id="IPR056737">
    <property type="entry name" value="Beta-prop_ATRN-MKLN-like"/>
</dbReference>
<reference evidence="6" key="1">
    <citation type="submission" date="2020-04" db="EMBL/GenBank/DDBJ databases">
        <authorList>
            <person name="Alioto T."/>
            <person name="Alioto T."/>
            <person name="Gomez Garrido J."/>
        </authorList>
    </citation>
    <scope>NUCLEOTIDE SEQUENCE</scope>
    <source>
        <strain evidence="6">A484AB</strain>
    </source>
</reference>
<protein>
    <submittedName>
        <fullName evidence="6">E3 ubiquitin- ligase PDZRN3</fullName>
    </submittedName>
</protein>
<dbReference type="Pfam" id="PF02176">
    <property type="entry name" value="zf-TRAF"/>
    <property type="match status" value="1"/>
</dbReference>
<dbReference type="Gene3D" id="3.30.40.10">
    <property type="entry name" value="Zinc/RING finger domain, C3HC4 (zinc finger)"/>
    <property type="match status" value="2"/>
</dbReference>
<dbReference type="InterPro" id="IPR001841">
    <property type="entry name" value="Znf_RING"/>
</dbReference>
<evidence type="ECO:0000256" key="2">
    <source>
        <dbReference type="ARBA" id="ARBA00022723"/>
    </source>
</evidence>
<keyword evidence="1" id="KW-0880">Kelch repeat</keyword>
<keyword evidence="2" id="KW-0479">Metal-binding</keyword>
<evidence type="ECO:0000313" key="7">
    <source>
        <dbReference type="Proteomes" id="UP001152795"/>
    </source>
</evidence>
<evidence type="ECO:0000256" key="5">
    <source>
        <dbReference type="ARBA" id="ARBA00022833"/>
    </source>
</evidence>
<dbReference type="EMBL" id="CACRXK020000073">
    <property type="protein sequence ID" value="CAB3977824.1"/>
    <property type="molecule type" value="Genomic_DNA"/>
</dbReference>
<sequence>MGQIYSFLGYGNTTGNNNQEALLLGEDFSCKICLEVLHDPVQCQNNEHYFCRKCVTKHLGNSERCPLCMDQLTLETLRPAPRIVASVVSQLKKPRCSHVSRGCEENVQVEELLLHEQTCGYAPVVCSNEGCKETVNRRDKESHETEECKFRKITCESCDEELVYVDYYKNHQCSLRLRKEIDEIKLRLDEMNDALKQIVSTGTKHKMKLATNSECVRNNKQTSRQEEVPCKSSTAIRGEKNVVNGQIFIFGGDLFDDEIGKSVEVFNWSTKTWTLIKNCLFFQRWHSFSFLYGKKIMVCGGYSKGRIEYLNPSESGYTATVSSVSLPSNAKCNGLLHKGRLLTFHKKSVVETSLDSPGESRTLLAEKQDRNISAGVHCFGNNIYIVGGIESSMEKYDVVKNEIKTLPSLPYTVSGMATVAYKDNIIILGGLHGEKALDDVVMFNVTNQEYKKLPSLLETRYGCAAVIIGDMIVVMGGMKKDNESDWMDHMMVLKTVEYYVIGDSAWQKLPAMNLGRSYATACVYMY</sequence>
<name>A0A6S7FEM1_PARCT</name>
<dbReference type="Proteomes" id="UP001152795">
    <property type="component" value="Unassembled WGS sequence"/>
</dbReference>
<organism evidence="6 7">
    <name type="scientific">Paramuricea clavata</name>
    <name type="common">Red gorgonian</name>
    <name type="synonym">Violescent sea-whip</name>
    <dbReference type="NCBI Taxonomy" id="317549"/>
    <lineage>
        <taxon>Eukaryota</taxon>
        <taxon>Metazoa</taxon>
        <taxon>Cnidaria</taxon>
        <taxon>Anthozoa</taxon>
        <taxon>Octocorallia</taxon>
        <taxon>Malacalcyonacea</taxon>
        <taxon>Plexauridae</taxon>
        <taxon>Paramuricea</taxon>
    </lineage>
</organism>
<dbReference type="InterPro" id="IPR006652">
    <property type="entry name" value="Kelch_1"/>
</dbReference>
<dbReference type="SUPFAM" id="SSF49599">
    <property type="entry name" value="TRAF domain-like"/>
    <property type="match status" value="1"/>
</dbReference>
<evidence type="ECO:0000256" key="3">
    <source>
        <dbReference type="ARBA" id="ARBA00022737"/>
    </source>
</evidence>
<keyword evidence="6" id="KW-0436">Ligase</keyword>